<dbReference type="PANTHER" id="PTHR43737">
    <property type="entry name" value="BLL7424 PROTEIN"/>
    <property type="match status" value="1"/>
</dbReference>
<dbReference type="InterPro" id="IPR017850">
    <property type="entry name" value="Alkaline_phosphatase_core_sf"/>
</dbReference>
<evidence type="ECO:0000313" key="2">
    <source>
        <dbReference type="Proteomes" id="UP000319143"/>
    </source>
</evidence>
<keyword evidence="2" id="KW-1185">Reference proteome</keyword>
<dbReference type="InterPro" id="IPR006311">
    <property type="entry name" value="TAT_signal"/>
</dbReference>
<dbReference type="PROSITE" id="PS51318">
    <property type="entry name" value="TAT"/>
    <property type="match status" value="1"/>
</dbReference>
<accession>A0A5C6DTM1</accession>
<gene>
    <name evidence="1" type="ORF">Poly41_28520</name>
</gene>
<evidence type="ECO:0000313" key="1">
    <source>
        <dbReference type="EMBL" id="TWU38376.1"/>
    </source>
</evidence>
<protein>
    <recommendedName>
        <fullName evidence="3">Sulfatase</fullName>
    </recommendedName>
</protein>
<dbReference type="Pfam" id="PF07394">
    <property type="entry name" value="DUF1501"/>
    <property type="match status" value="1"/>
</dbReference>
<dbReference type="SUPFAM" id="SSF53649">
    <property type="entry name" value="Alkaline phosphatase-like"/>
    <property type="match status" value="1"/>
</dbReference>
<dbReference type="EMBL" id="SJPV01000004">
    <property type="protein sequence ID" value="TWU38376.1"/>
    <property type="molecule type" value="Genomic_DNA"/>
</dbReference>
<proteinExistence type="predicted"/>
<evidence type="ECO:0008006" key="3">
    <source>
        <dbReference type="Google" id="ProtNLM"/>
    </source>
</evidence>
<organism evidence="1 2">
    <name type="scientific">Novipirellula artificiosorum</name>
    <dbReference type="NCBI Taxonomy" id="2528016"/>
    <lineage>
        <taxon>Bacteria</taxon>
        <taxon>Pseudomonadati</taxon>
        <taxon>Planctomycetota</taxon>
        <taxon>Planctomycetia</taxon>
        <taxon>Pirellulales</taxon>
        <taxon>Pirellulaceae</taxon>
        <taxon>Novipirellula</taxon>
    </lineage>
</organism>
<dbReference type="Gene3D" id="3.40.720.10">
    <property type="entry name" value="Alkaline Phosphatase, subunit A"/>
    <property type="match status" value="1"/>
</dbReference>
<reference evidence="1 2" key="1">
    <citation type="submission" date="2019-02" db="EMBL/GenBank/DDBJ databases">
        <title>Deep-cultivation of Planctomycetes and their phenomic and genomic characterization uncovers novel biology.</title>
        <authorList>
            <person name="Wiegand S."/>
            <person name="Jogler M."/>
            <person name="Boedeker C."/>
            <person name="Pinto D."/>
            <person name="Vollmers J."/>
            <person name="Rivas-Marin E."/>
            <person name="Kohn T."/>
            <person name="Peeters S.H."/>
            <person name="Heuer A."/>
            <person name="Rast P."/>
            <person name="Oberbeckmann S."/>
            <person name="Bunk B."/>
            <person name="Jeske O."/>
            <person name="Meyerdierks A."/>
            <person name="Storesund J.E."/>
            <person name="Kallscheuer N."/>
            <person name="Luecker S."/>
            <person name="Lage O.M."/>
            <person name="Pohl T."/>
            <person name="Merkel B.J."/>
            <person name="Hornburger P."/>
            <person name="Mueller R.-W."/>
            <person name="Bruemmer F."/>
            <person name="Labrenz M."/>
            <person name="Spormann A.M."/>
            <person name="Op Den Camp H."/>
            <person name="Overmann J."/>
            <person name="Amann R."/>
            <person name="Jetten M.S.M."/>
            <person name="Mascher T."/>
            <person name="Medema M.H."/>
            <person name="Devos D.P."/>
            <person name="Kaster A.-K."/>
            <person name="Ovreas L."/>
            <person name="Rohde M."/>
            <person name="Galperin M.Y."/>
            <person name="Jogler C."/>
        </authorList>
    </citation>
    <scope>NUCLEOTIDE SEQUENCE [LARGE SCALE GENOMIC DNA]</scope>
    <source>
        <strain evidence="1 2">Poly41</strain>
    </source>
</reference>
<dbReference type="AlphaFoldDB" id="A0A5C6DTM1"/>
<dbReference type="PANTHER" id="PTHR43737:SF1">
    <property type="entry name" value="DUF1501 DOMAIN-CONTAINING PROTEIN"/>
    <property type="match status" value="1"/>
</dbReference>
<dbReference type="RefSeq" id="WP_146526694.1">
    <property type="nucleotide sequence ID" value="NZ_SJPV01000004.1"/>
</dbReference>
<dbReference type="Proteomes" id="UP000319143">
    <property type="component" value="Unassembled WGS sequence"/>
</dbReference>
<sequence length="482" mass="53177">MNPADEFNLLQTRRAFLGRGAMGLGSIAMGALLNASEQTASATGALPSLPHIAPKAKRVIYLFQSGGPSQIDLFDYKPGLAKHFGEEVPTSVYPAERKTTMTSGQKSFPVAPSVFKFAQHGQSGTWLSENLPHLSKVVDDICVIKSMHTEAINHDPAATLCQTGSVIAGRPSMGAWVNYGLGSDNANLPAFVALTSNGSAKAGQPLYDRLWGAGFLPGRFQGVKFRSQGDPILDLYNPDGVTRPQRRRMLDSIQKLNQQSADHFNDPAIATRIAQYELAYRMQMSVPELIDFKSESKAVLDLYGPEATQVGKYAYNCLLARRLAERGVRFIQLYHRGWDAHNNAQKQVPAQCRDTDQPTAALLSDLKQRGMLDDTLVVWGGEFGRTIYCQGKLTDKVYGRDHHPSCFTYWMAGGGIRGGMTYGETDDYSVNVVENPVHVHDLQATILRQLGIDHERLTYRYQGRDFRLTDVHGKIVKQIVAS</sequence>
<dbReference type="OrthoDB" id="127333at2"/>
<comment type="caution">
    <text evidence="1">The sequence shown here is derived from an EMBL/GenBank/DDBJ whole genome shotgun (WGS) entry which is preliminary data.</text>
</comment>
<dbReference type="InterPro" id="IPR010869">
    <property type="entry name" value="DUF1501"/>
</dbReference>
<name>A0A5C6DTM1_9BACT</name>